<dbReference type="Pfam" id="PF03732">
    <property type="entry name" value="Retrotrans_gag"/>
    <property type="match status" value="1"/>
</dbReference>
<organism evidence="3 4">
    <name type="scientific">Austropuccinia psidii MF-1</name>
    <dbReference type="NCBI Taxonomy" id="1389203"/>
    <lineage>
        <taxon>Eukaryota</taxon>
        <taxon>Fungi</taxon>
        <taxon>Dikarya</taxon>
        <taxon>Basidiomycota</taxon>
        <taxon>Pucciniomycotina</taxon>
        <taxon>Pucciniomycetes</taxon>
        <taxon>Pucciniales</taxon>
        <taxon>Sphaerophragmiaceae</taxon>
        <taxon>Austropuccinia</taxon>
    </lineage>
</organism>
<feature type="compositionally biased region" description="Polar residues" evidence="1">
    <location>
        <begin position="9"/>
        <end position="22"/>
    </location>
</feature>
<dbReference type="OrthoDB" id="407598at2759"/>
<name>A0A9Q3L279_9BASI</name>
<reference evidence="3" key="1">
    <citation type="submission" date="2021-03" db="EMBL/GenBank/DDBJ databases">
        <title>Draft genome sequence of rust myrtle Austropuccinia psidii MF-1, a brazilian biotype.</title>
        <authorList>
            <person name="Quecine M.C."/>
            <person name="Pachon D.M.R."/>
            <person name="Bonatelli M.L."/>
            <person name="Correr F.H."/>
            <person name="Franceschini L.M."/>
            <person name="Leite T.F."/>
            <person name="Margarido G.R.A."/>
            <person name="Almeida C.A."/>
            <person name="Ferrarezi J.A."/>
            <person name="Labate C.A."/>
        </authorList>
    </citation>
    <scope>NUCLEOTIDE SEQUENCE</scope>
    <source>
        <strain evidence="3">MF-1</strain>
    </source>
</reference>
<evidence type="ECO:0000313" key="4">
    <source>
        <dbReference type="Proteomes" id="UP000765509"/>
    </source>
</evidence>
<feature type="domain" description="Retrotransposon gag" evidence="2">
    <location>
        <begin position="217"/>
        <end position="296"/>
    </location>
</feature>
<dbReference type="AlphaFoldDB" id="A0A9Q3L279"/>
<gene>
    <name evidence="3" type="ORF">O181_132110</name>
</gene>
<sequence>MPLQHSPPARQTRSQARTQAVFTPTPRAPLDGTPAVSQLRAKLDRGPILEGAAPSRKEGRGPRRSSSFSGVVGGFPGTSRTIFEGPGEDGEEEEENSVEEEESDGTEGVPATVETSQGTGGPTVAQSNQPVSHKSEPFLLAIRHQMTQIMANLQAATSSEALRPPAFKTPSIKAPECFDGTQPFKVKRFIQSCQLIFHNDPANFSQDRKKVLYSTPFLFGRAEKWIETYLPKLTNQDSSYLLKSWPLFESQLFTLFGDPNEFRKAEEELDSLRMKEGGHLSLYFADFRSLVSRIGDWGCEP</sequence>
<dbReference type="InterPro" id="IPR005162">
    <property type="entry name" value="Retrotrans_gag_dom"/>
</dbReference>
<feature type="compositionally biased region" description="Acidic residues" evidence="1">
    <location>
        <begin position="86"/>
        <end position="105"/>
    </location>
</feature>
<evidence type="ECO:0000256" key="1">
    <source>
        <dbReference type="SAM" id="MobiDB-lite"/>
    </source>
</evidence>
<evidence type="ECO:0000313" key="3">
    <source>
        <dbReference type="EMBL" id="MBW0592395.1"/>
    </source>
</evidence>
<proteinExistence type="predicted"/>
<evidence type="ECO:0000259" key="2">
    <source>
        <dbReference type="Pfam" id="PF03732"/>
    </source>
</evidence>
<protein>
    <recommendedName>
        <fullName evidence="2">Retrotransposon gag domain-containing protein</fullName>
    </recommendedName>
</protein>
<dbReference type="EMBL" id="AVOT02148112">
    <property type="protein sequence ID" value="MBW0592395.1"/>
    <property type="molecule type" value="Genomic_DNA"/>
</dbReference>
<comment type="caution">
    <text evidence="3">The sequence shown here is derived from an EMBL/GenBank/DDBJ whole genome shotgun (WGS) entry which is preliminary data.</text>
</comment>
<accession>A0A9Q3L279</accession>
<feature type="region of interest" description="Disordered" evidence="1">
    <location>
        <begin position="1"/>
        <end position="131"/>
    </location>
</feature>
<keyword evidence="4" id="KW-1185">Reference proteome</keyword>
<dbReference type="Proteomes" id="UP000765509">
    <property type="component" value="Unassembled WGS sequence"/>
</dbReference>